<evidence type="ECO:0000313" key="1">
    <source>
        <dbReference type="EMBL" id="THG50543.1"/>
    </source>
</evidence>
<proteinExistence type="predicted"/>
<accession>A0AC61S5E8</accession>
<protein>
    <submittedName>
        <fullName evidence="1">Uncharacterized protein</fullName>
    </submittedName>
</protein>
<name>A0AC61S5E8_9BACT</name>
<dbReference type="EMBL" id="SSTG01000071">
    <property type="protein sequence ID" value="THG50543.1"/>
    <property type="molecule type" value="Genomic_DNA"/>
</dbReference>
<dbReference type="Proteomes" id="UP000305401">
    <property type="component" value="Unassembled WGS sequence"/>
</dbReference>
<sequence>MSRIYAITATAISTLSILFGCSGKSNHELALQLLQQADTAVATANYNYALEILDTLKAKYPEEIDIQRTAINIRPRAIEGISIRQIEQTDSLQALYSHHTDSLMAYFTTHHNKELGHDYDYYIIKQLDNSDIFGKTGIQGRVSPSGEFSIISSLTAKPVRHTQISISAPNGQTVESAKITYDGERNYRSSGTETITFIAAECDTIGSYLSSAPDSQLKLSFIGDKTYTMPLSKIERRSVELAWQLAYCINKKNKLAQQRQLYERQLALARDQIARTTSD</sequence>
<comment type="caution">
    <text evidence="1">The sequence shown here is derived from an EMBL/GenBank/DDBJ whole genome shotgun (WGS) entry which is preliminary data.</text>
</comment>
<gene>
    <name evidence="1" type="ORF">E5990_06565</name>
</gene>
<keyword evidence="2" id="KW-1185">Reference proteome</keyword>
<evidence type="ECO:0000313" key="2">
    <source>
        <dbReference type="Proteomes" id="UP000305401"/>
    </source>
</evidence>
<reference evidence="1" key="1">
    <citation type="submission" date="2019-04" db="EMBL/GenBank/DDBJ databases">
        <title>Microbes associate with the intestines of laboratory mice.</title>
        <authorList>
            <person name="Navarre W."/>
            <person name="Wong E."/>
            <person name="Huang K.C."/>
            <person name="Tropini C."/>
            <person name="Ng K."/>
            <person name="Yu B."/>
        </authorList>
    </citation>
    <scope>NUCLEOTIDE SEQUENCE</scope>
    <source>
        <strain evidence="1">NM86_A22</strain>
    </source>
</reference>
<organism evidence="1 2">
    <name type="scientific">Muribaculum caecicola</name>
    <dbReference type="NCBI Taxonomy" id="3038144"/>
    <lineage>
        <taxon>Bacteria</taxon>
        <taxon>Pseudomonadati</taxon>
        <taxon>Bacteroidota</taxon>
        <taxon>Bacteroidia</taxon>
        <taxon>Bacteroidales</taxon>
        <taxon>Muribaculaceae</taxon>
        <taxon>Muribaculum</taxon>
    </lineage>
</organism>